<evidence type="ECO:0000313" key="3">
    <source>
        <dbReference type="EMBL" id="KAK5950082.1"/>
    </source>
</evidence>
<accession>A0AAN8EGA5</accession>
<dbReference type="InterPro" id="IPR057684">
    <property type="entry name" value="DUF7924"/>
</dbReference>
<evidence type="ECO:0000259" key="2">
    <source>
        <dbReference type="Pfam" id="PF25545"/>
    </source>
</evidence>
<feature type="domain" description="DUF7924" evidence="2">
    <location>
        <begin position="118"/>
        <end position="305"/>
    </location>
</feature>
<proteinExistence type="predicted"/>
<sequence length="365" mass="40077">MSSHSSSRSPTPSKASKNSSLMSDSSDAFRYDILEPNNILLADGIMERERWSDLAFSLGLPAREGQRSNAATQKLAQRMKKRKVYSANQTSDYIRPFIESLVATCPKLSQQDRCAYYHDAVPTADALKNTIHRLPTPKPALSIGYHRAAFSLSHDELQNGIIAGPSGDPCDLNHVSQPVPDHFWPFFTVEVSEHSMTAARQASAISAATCNNALDLLAGAAADDQKDWNSSSFMFDRKFAKSFSLSVYGKVASLSVHGPEGLAQHVSQQIASYRLDDEKDVASLADRVHGIMVWAQYSRLGEITATLDQLNRKVFGNLAGFTLGGSPVDDFDPACLKTLKLQPLRRPERMKAALRAGLPSWFSRS</sequence>
<dbReference type="Proteomes" id="UP001316803">
    <property type="component" value="Unassembled WGS sequence"/>
</dbReference>
<feature type="region of interest" description="Disordered" evidence="1">
    <location>
        <begin position="1"/>
        <end position="23"/>
    </location>
</feature>
<keyword evidence="4" id="KW-1185">Reference proteome</keyword>
<dbReference type="EMBL" id="JAKLMC020000029">
    <property type="protein sequence ID" value="KAK5950082.1"/>
    <property type="molecule type" value="Genomic_DNA"/>
</dbReference>
<dbReference type="Pfam" id="PF25545">
    <property type="entry name" value="DUF7924"/>
    <property type="match status" value="1"/>
</dbReference>
<comment type="caution">
    <text evidence="3">The sequence shown here is derived from an EMBL/GenBank/DDBJ whole genome shotgun (WGS) entry which is preliminary data.</text>
</comment>
<evidence type="ECO:0000313" key="4">
    <source>
        <dbReference type="Proteomes" id="UP001316803"/>
    </source>
</evidence>
<protein>
    <recommendedName>
        <fullName evidence="2">DUF7924 domain-containing protein</fullName>
    </recommendedName>
</protein>
<reference evidence="3 4" key="1">
    <citation type="submission" date="2022-12" db="EMBL/GenBank/DDBJ databases">
        <title>Genomic features and morphological characterization of a novel Knufia sp. strain isolated from spacecraft assembly facility.</title>
        <authorList>
            <person name="Teixeira M."/>
            <person name="Chander A.M."/>
            <person name="Stajich J.E."/>
            <person name="Venkateswaran K."/>
        </authorList>
    </citation>
    <scope>NUCLEOTIDE SEQUENCE [LARGE SCALE GENOMIC DNA]</scope>
    <source>
        <strain evidence="3 4">FJI-L2-BK-P2</strain>
    </source>
</reference>
<gene>
    <name evidence="3" type="ORF">OHC33_008797</name>
</gene>
<dbReference type="AlphaFoldDB" id="A0AAN8EGA5"/>
<organism evidence="3 4">
    <name type="scientific">Knufia fluminis</name>
    <dbReference type="NCBI Taxonomy" id="191047"/>
    <lineage>
        <taxon>Eukaryota</taxon>
        <taxon>Fungi</taxon>
        <taxon>Dikarya</taxon>
        <taxon>Ascomycota</taxon>
        <taxon>Pezizomycotina</taxon>
        <taxon>Eurotiomycetes</taxon>
        <taxon>Chaetothyriomycetidae</taxon>
        <taxon>Chaetothyriales</taxon>
        <taxon>Trichomeriaceae</taxon>
        <taxon>Knufia</taxon>
    </lineage>
</organism>
<name>A0AAN8EGA5_9EURO</name>
<evidence type="ECO:0000256" key="1">
    <source>
        <dbReference type="SAM" id="MobiDB-lite"/>
    </source>
</evidence>